<dbReference type="InterPro" id="IPR050367">
    <property type="entry name" value="APC_superfamily"/>
</dbReference>
<dbReference type="PANTHER" id="PTHR42770">
    <property type="entry name" value="AMINO ACID TRANSPORTER-RELATED"/>
    <property type="match status" value="1"/>
</dbReference>
<feature type="transmembrane region" description="Helical" evidence="10">
    <location>
        <begin position="301"/>
        <end position="325"/>
    </location>
</feature>
<gene>
    <name evidence="11" type="primary">arcD</name>
    <name evidence="11" type="ORF">EII10_12120</name>
</gene>
<dbReference type="Gene3D" id="1.20.1740.10">
    <property type="entry name" value="Amino acid/polyamine transporter I"/>
    <property type="match status" value="1"/>
</dbReference>
<feature type="transmembrane region" description="Helical" evidence="10">
    <location>
        <begin position="252"/>
        <end position="273"/>
    </location>
</feature>
<feature type="transmembrane region" description="Helical" evidence="10">
    <location>
        <begin position="405"/>
        <end position="425"/>
    </location>
</feature>
<comment type="subcellular location">
    <subcellularLocation>
        <location evidence="1">Cell membrane</location>
        <topology evidence="1">Multi-pass membrane protein</topology>
    </subcellularLocation>
</comment>
<evidence type="ECO:0000256" key="3">
    <source>
        <dbReference type="ARBA" id="ARBA00022448"/>
    </source>
</evidence>
<keyword evidence="4" id="KW-1003">Cell membrane</keyword>
<keyword evidence="12" id="KW-1185">Reference proteome</keyword>
<feature type="transmembrane region" description="Helical" evidence="10">
    <location>
        <begin position="346"/>
        <end position="367"/>
    </location>
</feature>
<feature type="transmembrane region" description="Helical" evidence="10">
    <location>
        <begin position="213"/>
        <end position="231"/>
    </location>
</feature>
<dbReference type="PIRSF" id="PIRSF006060">
    <property type="entry name" value="AA_transporter"/>
    <property type="match status" value="1"/>
</dbReference>
<dbReference type="PANTHER" id="PTHR42770:SF4">
    <property type="entry name" value="ARGININE_ORNITHINE ANTIPORTER-RELATED"/>
    <property type="match status" value="1"/>
</dbReference>
<comment type="caution">
    <text evidence="11">The sequence shown here is derived from an EMBL/GenBank/DDBJ whole genome shotgun (WGS) entry which is preliminary data.</text>
</comment>
<evidence type="ECO:0000256" key="2">
    <source>
        <dbReference type="ARBA" id="ARBA00008220"/>
    </source>
</evidence>
<feature type="transmembrane region" description="Helical" evidence="10">
    <location>
        <begin position="116"/>
        <end position="137"/>
    </location>
</feature>
<feature type="transmembrane region" description="Helical" evidence="10">
    <location>
        <begin position="143"/>
        <end position="161"/>
    </location>
</feature>
<feature type="transmembrane region" description="Helical" evidence="10">
    <location>
        <begin position="373"/>
        <end position="393"/>
    </location>
</feature>
<feature type="transmembrane region" description="Helical" evidence="10">
    <location>
        <begin position="27"/>
        <end position="47"/>
    </location>
</feature>
<feature type="transmembrane region" description="Helical" evidence="10">
    <location>
        <begin position="461"/>
        <end position="479"/>
    </location>
</feature>
<keyword evidence="8 10" id="KW-0472">Membrane</keyword>
<keyword evidence="7 10" id="KW-1133">Transmembrane helix</keyword>
<reference evidence="11 12" key="1">
    <citation type="submission" date="2018-11" db="EMBL/GenBank/DDBJ databases">
        <title>Genomes From Bacteria Associated with the Canine Oral Cavity: a Test Case for Automated Genome-Based Taxonomic Assignment.</title>
        <authorList>
            <person name="Coil D.A."/>
            <person name="Jospin G."/>
            <person name="Darling A.E."/>
            <person name="Wallis C."/>
            <person name="Davis I.J."/>
            <person name="Harris S."/>
            <person name="Eisen J.A."/>
            <person name="Holcombe L.J."/>
            <person name="O'Flynn C."/>
        </authorList>
    </citation>
    <scope>NUCLEOTIDE SEQUENCE [LARGE SCALE GENOMIC DNA]</scope>
    <source>
        <strain evidence="11 12">OH5050</strain>
    </source>
</reference>
<organism evidence="11 12">
    <name type="scientific">Actinomyces bowdenii</name>
    <dbReference type="NCBI Taxonomy" id="131109"/>
    <lineage>
        <taxon>Bacteria</taxon>
        <taxon>Bacillati</taxon>
        <taxon>Actinomycetota</taxon>
        <taxon>Actinomycetes</taxon>
        <taxon>Actinomycetales</taxon>
        <taxon>Actinomycetaceae</taxon>
        <taxon>Actinomyces</taxon>
    </lineage>
</organism>
<dbReference type="InterPro" id="IPR002293">
    <property type="entry name" value="AA/rel_permease1"/>
</dbReference>
<evidence type="ECO:0000256" key="6">
    <source>
        <dbReference type="ARBA" id="ARBA00022970"/>
    </source>
</evidence>
<dbReference type="GO" id="GO:0005886">
    <property type="term" value="C:plasma membrane"/>
    <property type="evidence" value="ECO:0007669"/>
    <property type="project" value="UniProtKB-SubCell"/>
</dbReference>
<feature type="transmembrane region" description="Helical" evidence="10">
    <location>
        <begin position="59"/>
        <end position="77"/>
    </location>
</feature>
<evidence type="ECO:0000256" key="4">
    <source>
        <dbReference type="ARBA" id="ARBA00022475"/>
    </source>
</evidence>
<dbReference type="NCBIfam" id="TIGR03810">
    <property type="entry name" value="arg_ornith_anti"/>
    <property type="match status" value="1"/>
</dbReference>
<dbReference type="GO" id="GO:0043858">
    <property type="term" value="F:arginine:ornithine antiporter activity"/>
    <property type="evidence" value="ECO:0007669"/>
    <property type="project" value="UniProtKB-UniRule"/>
</dbReference>
<dbReference type="AlphaFoldDB" id="A0A3P1UNE4"/>
<dbReference type="Proteomes" id="UP000271272">
    <property type="component" value="Unassembled WGS sequence"/>
</dbReference>
<evidence type="ECO:0000313" key="11">
    <source>
        <dbReference type="EMBL" id="RRD23128.1"/>
    </source>
</evidence>
<evidence type="ECO:0000256" key="5">
    <source>
        <dbReference type="ARBA" id="ARBA00022692"/>
    </source>
</evidence>
<evidence type="ECO:0000256" key="7">
    <source>
        <dbReference type="ARBA" id="ARBA00022989"/>
    </source>
</evidence>
<proteinExistence type="inferred from homology"/>
<feature type="transmembrane region" description="Helical" evidence="10">
    <location>
        <begin position="168"/>
        <end position="193"/>
    </location>
</feature>
<dbReference type="EMBL" id="RQZC01000033">
    <property type="protein sequence ID" value="RRD23128.1"/>
    <property type="molecule type" value="Genomic_DNA"/>
</dbReference>
<comment type="similarity">
    <text evidence="2">Belongs to the amino acid-polyamine-organocation (APC) superfamily. Basic amino acid/polyamine antiporter (APA) (TC 2.A.3.2) family.</text>
</comment>
<dbReference type="Pfam" id="PF13520">
    <property type="entry name" value="AA_permease_2"/>
    <property type="match status" value="1"/>
</dbReference>
<evidence type="ECO:0000256" key="1">
    <source>
        <dbReference type="ARBA" id="ARBA00004651"/>
    </source>
</evidence>
<accession>A0A3P1UNE4</accession>
<evidence type="ECO:0000256" key="9">
    <source>
        <dbReference type="NCBIfam" id="TIGR03810"/>
    </source>
</evidence>
<keyword evidence="5 10" id="KW-0812">Transmembrane</keyword>
<dbReference type="RefSeq" id="WP_124934746.1">
    <property type="nucleotide sequence ID" value="NZ_JAGFOU010000039.1"/>
</dbReference>
<evidence type="ECO:0000256" key="10">
    <source>
        <dbReference type="SAM" id="Phobius"/>
    </source>
</evidence>
<evidence type="ECO:0000256" key="8">
    <source>
        <dbReference type="ARBA" id="ARBA00023136"/>
    </source>
</evidence>
<evidence type="ECO:0000313" key="12">
    <source>
        <dbReference type="Proteomes" id="UP000271272"/>
    </source>
</evidence>
<dbReference type="NCBIfam" id="TIGR00905">
    <property type="entry name" value="2A0302"/>
    <property type="match status" value="1"/>
</dbReference>
<dbReference type="InterPro" id="IPR004754">
    <property type="entry name" value="Amino_acid_antiprt"/>
</dbReference>
<dbReference type="OrthoDB" id="3185104at2"/>
<protein>
    <recommendedName>
        <fullName evidence="9">Arginine-ornithine antiporter</fullName>
    </recommendedName>
</protein>
<dbReference type="InterPro" id="IPR022461">
    <property type="entry name" value="Arg/Orn_antiprt_ArcD"/>
</dbReference>
<dbReference type="GO" id="GO:0006527">
    <property type="term" value="P:L-arginine catabolic process"/>
    <property type="evidence" value="ECO:0007669"/>
    <property type="project" value="UniProtKB-UniRule"/>
</dbReference>
<keyword evidence="3" id="KW-0813">Transport</keyword>
<sequence>MGEAIDAGVGAGNTTATEQPSNRKVPLAALVALVIGSMIGGGIFSLPHQMAGAAAPGPLIIGWIVTGLGMLMLAFVFQRLAVTKPEIDAGIYGYARAGFGDLVGFSSAWGYWMSAWIGNVGYLVLLMASLGVFLPGFGNGNTAQAIIIASLVLWLFHVLILRGIREAAVVNALVTIGKILPLIVFIVIGILSFKLDLFTADFWGTGDSSLGGVLHQVKSMMLVTVWVFIGVEGASVFSERARSRTDVGRATIIGFVSVLALLLAVNILSYGIVARPELAGLSDPSLAGVLEAAVGPWGAKFIALGLIISLVGALLSWFLMCAEIIRVPAIEGLMPRVFGKENAKEVPAAALWLTMLLVQLFLVWTYFNASTYTALILLASSLILLPYLLSALYQVRVALQGGSGISAIDMVVGVLGTLYGLWLLYAAGLVYLLYTSVFYLVGLPFFLKARSEQQARPLLKPLEWALVAVLVAMAGYTVYGLSQGTLSLE</sequence>
<feature type="transmembrane region" description="Helical" evidence="10">
    <location>
        <begin position="431"/>
        <end position="449"/>
    </location>
</feature>
<keyword evidence="6" id="KW-0029">Amino-acid transport</keyword>
<dbReference type="GO" id="GO:1903826">
    <property type="term" value="P:L-arginine transmembrane transport"/>
    <property type="evidence" value="ECO:0007669"/>
    <property type="project" value="InterPro"/>
</dbReference>
<name>A0A3P1UNE4_9ACTO</name>